<dbReference type="AlphaFoldDB" id="A0A0E9MYP0"/>
<organism evidence="3 4">
    <name type="scientific">Flavihumibacter petaseus NBRC 106054</name>
    <dbReference type="NCBI Taxonomy" id="1220578"/>
    <lineage>
        <taxon>Bacteria</taxon>
        <taxon>Pseudomonadati</taxon>
        <taxon>Bacteroidota</taxon>
        <taxon>Chitinophagia</taxon>
        <taxon>Chitinophagales</taxon>
        <taxon>Chitinophagaceae</taxon>
        <taxon>Flavihumibacter</taxon>
    </lineage>
</organism>
<keyword evidence="1" id="KW-0732">Signal</keyword>
<evidence type="ECO:0000313" key="3">
    <source>
        <dbReference type="EMBL" id="GAO42526.1"/>
    </source>
</evidence>
<dbReference type="EMBL" id="BBWV01000001">
    <property type="protein sequence ID" value="GAO42526.1"/>
    <property type="molecule type" value="Genomic_DNA"/>
</dbReference>
<name>A0A0E9MYP0_9BACT</name>
<feature type="signal peptide" evidence="1">
    <location>
        <begin position="1"/>
        <end position="18"/>
    </location>
</feature>
<proteinExistence type="predicted"/>
<sequence>MKAILFSFLLFLTNDALAQVKPGTFALKNVETGMYVRIKDANSAEGTPIVAYDPVNWKCVTWELKPDAGTTWQLVNLFSHKTLGLAGSNHTKQQASAQELFEQQVQKGSASQLYEFIPAGKDQYRIRHKNTGLYMTMSASAGTNDPVYLATFTETKNQLWTLHEQHPTI</sequence>
<dbReference type="Proteomes" id="UP000033121">
    <property type="component" value="Unassembled WGS sequence"/>
</dbReference>
<comment type="caution">
    <text evidence="3">The sequence shown here is derived from an EMBL/GenBank/DDBJ whole genome shotgun (WGS) entry which is preliminary data.</text>
</comment>
<keyword evidence="4" id="KW-1185">Reference proteome</keyword>
<dbReference type="Gene3D" id="2.80.10.50">
    <property type="match status" value="1"/>
</dbReference>
<reference evidence="3 4" key="1">
    <citation type="submission" date="2015-04" db="EMBL/GenBank/DDBJ databases">
        <title>Whole genome shotgun sequence of Flavihumibacter petaseus NBRC 106054.</title>
        <authorList>
            <person name="Miyazawa S."/>
            <person name="Hosoyama A."/>
            <person name="Hashimoto M."/>
            <person name="Noguchi M."/>
            <person name="Tsuchikane K."/>
            <person name="Ohji S."/>
            <person name="Yamazoe A."/>
            <person name="Ichikawa N."/>
            <person name="Kimura A."/>
            <person name="Fujita N."/>
        </authorList>
    </citation>
    <scope>NUCLEOTIDE SEQUENCE [LARGE SCALE GENOMIC DNA]</scope>
    <source>
        <strain evidence="3 4">NBRC 106054</strain>
    </source>
</reference>
<protein>
    <recommendedName>
        <fullName evidence="2">Ricin B lectin domain-containing protein</fullName>
    </recommendedName>
</protein>
<dbReference type="Pfam" id="PF14200">
    <property type="entry name" value="RicinB_lectin_2"/>
    <property type="match status" value="1"/>
</dbReference>
<dbReference type="SUPFAM" id="SSF50370">
    <property type="entry name" value="Ricin B-like lectins"/>
    <property type="match status" value="1"/>
</dbReference>
<feature type="domain" description="Ricin B lectin" evidence="2">
    <location>
        <begin position="19"/>
        <end position="92"/>
    </location>
</feature>
<dbReference type="RefSeq" id="WP_052955593.1">
    <property type="nucleotide sequence ID" value="NZ_BBWV01000001.1"/>
</dbReference>
<evidence type="ECO:0000256" key="1">
    <source>
        <dbReference type="SAM" id="SignalP"/>
    </source>
</evidence>
<accession>A0A0E9MYP0</accession>
<evidence type="ECO:0000313" key="4">
    <source>
        <dbReference type="Proteomes" id="UP000033121"/>
    </source>
</evidence>
<dbReference type="InterPro" id="IPR035992">
    <property type="entry name" value="Ricin_B-like_lectins"/>
</dbReference>
<gene>
    <name evidence="3" type="ORF">FPE01S_01_15410</name>
</gene>
<dbReference type="OrthoDB" id="2285436at2"/>
<dbReference type="CDD" id="cd00161">
    <property type="entry name" value="beta-trefoil_Ricin-like"/>
    <property type="match status" value="1"/>
</dbReference>
<feature type="chain" id="PRO_5002429686" description="Ricin B lectin domain-containing protein" evidence="1">
    <location>
        <begin position="19"/>
        <end position="169"/>
    </location>
</feature>
<evidence type="ECO:0000259" key="2">
    <source>
        <dbReference type="Pfam" id="PF14200"/>
    </source>
</evidence>
<dbReference type="InterPro" id="IPR000772">
    <property type="entry name" value="Ricin_B_lectin"/>
</dbReference>